<proteinExistence type="predicted"/>
<protein>
    <submittedName>
        <fullName evidence="2">Uncharacterized protein</fullName>
    </submittedName>
</protein>
<comment type="caution">
    <text evidence="2">The sequence shown here is derived from an EMBL/GenBank/DDBJ whole genome shotgun (WGS) entry which is preliminary data.</text>
</comment>
<evidence type="ECO:0000313" key="2">
    <source>
        <dbReference type="EMBL" id="RFU66049.1"/>
    </source>
</evidence>
<feature type="transmembrane region" description="Helical" evidence="1">
    <location>
        <begin position="12"/>
        <end position="30"/>
    </location>
</feature>
<name>A0A372LJ24_9BACI</name>
<feature type="transmembrane region" description="Helical" evidence="1">
    <location>
        <begin position="36"/>
        <end position="57"/>
    </location>
</feature>
<feature type="transmembrane region" description="Helical" evidence="1">
    <location>
        <begin position="94"/>
        <end position="112"/>
    </location>
</feature>
<keyword evidence="1" id="KW-1133">Transmembrane helix</keyword>
<keyword evidence="3" id="KW-1185">Reference proteome</keyword>
<reference evidence="2 3" key="1">
    <citation type="submission" date="2018-08" db="EMBL/GenBank/DDBJ databases">
        <title>Bacillus chawlae sp. nov., Bacillus glennii sp. nov., and Bacillus saganii sp. nov. Isolated from the Vehicle Assembly Building at Kennedy Space Center where the Viking Spacecraft were Assembled.</title>
        <authorList>
            <person name="Seuylemezian A."/>
            <person name="Vaishampayan P."/>
        </authorList>
    </citation>
    <scope>NUCLEOTIDE SEQUENCE [LARGE SCALE GENOMIC DNA]</scope>
    <source>
        <strain evidence="2 3">V44-8</strain>
    </source>
</reference>
<feature type="transmembrane region" description="Helical" evidence="1">
    <location>
        <begin position="69"/>
        <end position="88"/>
    </location>
</feature>
<organism evidence="2 3">
    <name type="scientific">Peribacillus glennii</name>
    <dbReference type="NCBI Taxonomy" id="2303991"/>
    <lineage>
        <taxon>Bacteria</taxon>
        <taxon>Bacillati</taxon>
        <taxon>Bacillota</taxon>
        <taxon>Bacilli</taxon>
        <taxon>Bacillales</taxon>
        <taxon>Bacillaceae</taxon>
        <taxon>Peribacillus</taxon>
    </lineage>
</organism>
<dbReference type="AlphaFoldDB" id="A0A372LJ24"/>
<dbReference type="EMBL" id="QVTD01000003">
    <property type="protein sequence ID" value="RFU66049.1"/>
    <property type="molecule type" value="Genomic_DNA"/>
</dbReference>
<gene>
    <name evidence="2" type="ORF">D0466_05100</name>
</gene>
<feature type="transmembrane region" description="Helical" evidence="1">
    <location>
        <begin position="124"/>
        <end position="143"/>
    </location>
</feature>
<keyword evidence="1" id="KW-0472">Membrane</keyword>
<dbReference type="Proteomes" id="UP000262939">
    <property type="component" value="Unassembled WGS sequence"/>
</dbReference>
<accession>A0A372LJ24</accession>
<evidence type="ECO:0000313" key="3">
    <source>
        <dbReference type="Proteomes" id="UP000262939"/>
    </source>
</evidence>
<evidence type="ECO:0000256" key="1">
    <source>
        <dbReference type="SAM" id="Phobius"/>
    </source>
</evidence>
<keyword evidence="1" id="KW-0812">Transmembrane</keyword>
<sequence>MEDMKYLKMNSFLLLAIIPLSAVGYFFAVYNESLFFLYEWLLSLLISVSIILSIIIISKTQNQLKWLSLCILAFLVQFSELCLFLGPFTKSGFFYLYYIVTFFAAVIFSMTLKKVNKYKILPIILFIFSITFTLYMLLLHTLLGQNLT</sequence>